<reference evidence="2" key="1">
    <citation type="submission" date="2022-12" db="EMBL/GenBank/DDBJ databases">
        <authorList>
            <person name="Deng Y."/>
            <person name="Zhang Y.-Q."/>
        </authorList>
    </citation>
    <scope>NUCLEOTIDE SEQUENCE</scope>
    <source>
        <strain evidence="2">CPCC 205372</strain>
    </source>
</reference>
<evidence type="ECO:0000313" key="2">
    <source>
        <dbReference type="EMBL" id="MCZ8378902.1"/>
    </source>
</evidence>
<feature type="non-terminal residue" evidence="2">
    <location>
        <position position="1"/>
    </location>
</feature>
<feature type="region of interest" description="Disordered" evidence="1">
    <location>
        <begin position="1"/>
        <end position="57"/>
    </location>
</feature>
<gene>
    <name evidence="2" type="ORF">O6P37_08530</name>
</gene>
<name>A0ABT4PQR0_9MYCO</name>
<comment type="caution">
    <text evidence="2">The sequence shown here is derived from an EMBL/GenBank/DDBJ whole genome shotgun (WGS) entry which is preliminary data.</text>
</comment>
<accession>A0ABT4PQR0</accession>
<dbReference type="GO" id="GO:0005524">
    <property type="term" value="F:ATP binding"/>
    <property type="evidence" value="ECO:0007669"/>
    <property type="project" value="UniProtKB-KW"/>
</dbReference>
<keyword evidence="2" id="KW-0067">ATP-binding</keyword>
<protein>
    <submittedName>
        <fullName evidence="2">ABC transporter ATP-binding protein</fullName>
    </submittedName>
</protein>
<evidence type="ECO:0000313" key="3">
    <source>
        <dbReference type="Proteomes" id="UP001142153"/>
    </source>
</evidence>
<proteinExistence type="predicted"/>
<keyword evidence="3" id="KW-1185">Reference proteome</keyword>
<sequence length="57" mass="6340">VREIMGSLPEAAQEAIREDLEGTNQGRSEFGDEPTSRHHRSHEDDAPTASIPVARER</sequence>
<evidence type="ECO:0000256" key="1">
    <source>
        <dbReference type="SAM" id="MobiDB-lite"/>
    </source>
</evidence>
<dbReference type="Proteomes" id="UP001142153">
    <property type="component" value="Unassembled WGS sequence"/>
</dbReference>
<dbReference type="EMBL" id="JAPZPY010000003">
    <property type="protein sequence ID" value="MCZ8378902.1"/>
    <property type="molecule type" value="Genomic_DNA"/>
</dbReference>
<keyword evidence="2" id="KW-0547">Nucleotide-binding</keyword>
<organism evidence="2 3">
    <name type="scientific">Mycobacterium hippophais</name>
    <dbReference type="NCBI Taxonomy" id="3016340"/>
    <lineage>
        <taxon>Bacteria</taxon>
        <taxon>Bacillati</taxon>
        <taxon>Actinomycetota</taxon>
        <taxon>Actinomycetes</taxon>
        <taxon>Mycobacteriales</taxon>
        <taxon>Mycobacteriaceae</taxon>
        <taxon>Mycobacterium</taxon>
    </lineage>
</organism>